<organism evidence="2 3">
    <name type="scientific">Pseudonocardia hispaniensis</name>
    <dbReference type="NCBI Taxonomy" id="904933"/>
    <lineage>
        <taxon>Bacteria</taxon>
        <taxon>Bacillati</taxon>
        <taxon>Actinomycetota</taxon>
        <taxon>Actinomycetes</taxon>
        <taxon>Pseudonocardiales</taxon>
        <taxon>Pseudonocardiaceae</taxon>
        <taxon>Pseudonocardia</taxon>
    </lineage>
</organism>
<dbReference type="InterPro" id="IPR001347">
    <property type="entry name" value="SIS_dom"/>
</dbReference>
<dbReference type="InterPro" id="IPR046348">
    <property type="entry name" value="SIS_dom_sf"/>
</dbReference>
<evidence type="ECO:0000259" key="1">
    <source>
        <dbReference type="PROSITE" id="PS51464"/>
    </source>
</evidence>
<dbReference type="EMBL" id="JBHSQW010000026">
    <property type="protein sequence ID" value="MFC5995060.1"/>
    <property type="molecule type" value="Genomic_DNA"/>
</dbReference>
<sequence>MSAVTTAVTAETVRAVFARRTAPVAALGTDADALAAACHAMAQRFHRGGRLLAMGTGPAAADAAHVVVEFVHPVIMGKRALPAYGLPDGGSATTVAMFGGPDDIALAFSPDGASARHAEALAQAARSGMLTVALLGAGADGSGGVMARVPGLDHVIVVPSADARVVREAHVTAYHVLWELVHVFLDAPEVLT</sequence>
<dbReference type="RefSeq" id="WP_379585087.1">
    <property type="nucleotide sequence ID" value="NZ_JBHSQW010000026.1"/>
</dbReference>
<evidence type="ECO:0000313" key="2">
    <source>
        <dbReference type="EMBL" id="MFC5995060.1"/>
    </source>
</evidence>
<dbReference type="InterPro" id="IPR050099">
    <property type="entry name" value="SIS_GmhA/DiaA_subfam"/>
</dbReference>
<accession>A0ABW1J3Z2</accession>
<keyword evidence="3" id="KW-1185">Reference proteome</keyword>
<gene>
    <name evidence="2" type="ORF">ACFQE5_12640</name>
</gene>
<dbReference type="Gene3D" id="3.40.50.10490">
    <property type="entry name" value="Glucose-6-phosphate isomerase like protein, domain 1"/>
    <property type="match status" value="1"/>
</dbReference>
<proteinExistence type="predicted"/>
<protein>
    <submittedName>
        <fullName evidence="2">SIS domain-containing protein</fullName>
    </submittedName>
</protein>
<comment type="caution">
    <text evidence="2">The sequence shown here is derived from an EMBL/GenBank/DDBJ whole genome shotgun (WGS) entry which is preliminary data.</text>
</comment>
<reference evidence="3" key="1">
    <citation type="journal article" date="2019" name="Int. J. Syst. Evol. Microbiol.">
        <title>The Global Catalogue of Microorganisms (GCM) 10K type strain sequencing project: providing services to taxonomists for standard genome sequencing and annotation.</title>
        <authorList>
            <consortium name="The Broad Institute Genomics Platform"/>
            <consortium name="The Broad Institute Genome Sequencing Center for Infectious Disease"/>
            <person name="Wu L."/>
            <person name="Ma J."/>
        </authorList>
    </citation>
    <scope>NUCLEOTIDE SEQUENCE [LARGE SCALE GENOMIC DNA]</scope>
    <source>
        <strain evidence="3">CCM 8391</strain>
    </source>
</reference>
<dbReference type="Proteomes" id="UP001596302">
    <property type="component" value="Unassembled WGS sequence"/>
</dbReference>
<evidence type="ECO:0000313" key="3">
    <source>
        <dbReference type="Proteomes" id="UP001596302"/>
    </source>
</evidence>
<dbReference type="PROSITE" id="PS51464">
    <property type="entry name" value="SIS"/>
    <property type="match status" value="1"/>
</dbReference>
<dbReference type="SUPFAM" id="SSF53697">
    <property type="entry name" value="SIS domain"/>
    <property type="match status" value="1"/>
</dbReference>
<dbReference type="PANTHER" id="PTHR30390">
    <property type="entry name" value="SEDOHEPTULOSE 7-PHOSPHATE ISOMERASE / DNAA INITIATOR-ASSOCIATING FACTOR FOR REPLICATION INITIATION"/>
    <property type="match status" value="1"/>
</dbReference>
<name>A0ABW1J3Z2_9PSEU</name>
<feature type="domain" description="SIS" evidence="1">
    <location>
        <begin position="41"/>
        <end position="192"/>
    </location>
</feature>